<dbReference type="InterPro" id="IPR000873">
    <property type="entry name" value="AMP-dep_synth/lig_dom"/>
</dbReference>
<keyword evidence="7" id="KW-0436">Ligase</keyword>
<dbReference type="PANTHER" id="PTHR45527">
    <property type="entry name" value="NONRIBOSOMAL PEPTIDE SYNTHETASE"/>
    <property type="match status" value="1"/>
</dbReference>
<keyword evidence="8" id="KW-1185">Reference proteome</keyword>
<dbReference type="SUPFAM" id="SSF47336">
    <property type="entry name" value="ACP-like"/>
    <property type="match status" value="1"/>
</dbReference>
<dbReference type="Gene3D" id="3.40.50.980">
    <property type="match status" value="2"/>
</dbReference>
<keyword evidence="4" id="KW-0045">Antibiotic biosynthesis</keyword>
<dbReference type="GO" id="GO:0031177">
    <property type="term" value="F:phosphopantetheine binding"/>
    <property type="evidence" value="ECO:0007669"/>
    <property type="project" value="TreeGrafter"/>
</dbReference>
<dbReference type="AlphaFoldDB" id="W7YU06"/>
<organism evidence="7 8">
    <name type="scientific">Paenibacillus pini JCM 16418</name>
    <dbReference type="NCBI Taxonomy" id="1236976"/>
    <lineage>
        <taxon>Bacteria</taxon>
        <taxon>Bacillati</taxon>
        <taxon>Bacillota</taxon>
        <taxon>Bacilli</taxon>
        <taxon>Bacillales</taxon>
        <taxon>Paenibacillaceae</taxon>
        <taxon>Paenibacillus</taxon>
    </lineage>
</organism>
<dbReference type="Gene3D" id="1.10.1200.10">
    <property type="entry name" value="ACP-like"/>
    <property type="match status" value="1"/>
</dbReference>
<comment type="cofactor">
    <cofactor evidence="1">
        <name>pantetheine 4'-phosphate</name>
        <dbReference type="ChEBI" id="CHEBI:47942"/>
    </cofactor>
</comment>
<dbReference type="Gene3D" id="2.30.38.10">
    <property type="entry name" value="Luciferase, Domain 3"/>
    <property type="match status" value="1"/>
</dbReference>
<dbReference type="GO" id="GO:0017000">
    <property type="term" value="P:antibiotic biosynthetic process"/>
    <property type="evidence" value="ECO:0007669"/>
    <property type="project" value="UniProtKB-KW"/>
</dbReference>
<evidence type="ECO:0000256" key="2">
    <source>
        <dbReference type="ARBA" id="ARBA00006432"/>
    </source>
</evidence>
<keyword evidence="3" id="KW-0677">Repeat</keyword>
<dbReference type="SUPFAM" id="SSF52777">
    <property type="entry name" value="CoA-dependent acyltransferases"/>
    <property type="match status" value="2"/>
</dbReference>
<dbReference type="PROSITE" id="PS00455">
    <property type="entry name" value="AMP_BINDING"/>
    <property type="match status" value="1"/>
</dbReference>
<dbReference type="InterPro" id="IPR045851">
    <property type="entry name" value="AMP-bd_C_sf"/>
</dbReference>
<dbReference type="PROSITE" id="PS50075">
    <property type="entry name" value="CARRIER"/>
    <property type="match status" value="1"/>
</dbReference>
<proteinExistence type="inferred from homology"/>
<dbReference type="Proteomes" id="UP000019364">
    <property type="component" value="Unassembled WGS sequence"/>
</dbReference>
<evidence type="ECO:0000256" key="5">
    <source>
        <dbReference type="ARBA" id="ARBA00023268"/>
    </source>
</evidence>
<dbReference type="InterPro" id="IPR009081">
    <property type="entry name" value="PP-bd_ACP"/>
</dbReference>
<dbReference type="NCBIfam" id="TIGR01733">
    <property type="entry name" value="AA-adenyl-dom"/>
    <property type="match status" value="1"/>
</dbReference>
<dbReference type="Gene3D" id="3.30.300.30">
    <property type="match status" value="1"/>
</dbReference>
<keyword evidence="5" id="KW-0511">Multifunctional enzyme</keyword>
<evidence type="ECO:0000256" key="4">
    <source>
        <dbReference type="ARBA" id="ARBA00023194"/>
    </source>
</evidence>
<dbReference type="GO" id="GO:0044550">
    <property type="term" value="P:secondary metabolite biosynthetic process"/>
    <property type="evidence" value="ECO:0007669"/>
    <property type="project" value="TreeGrafter"/>
</dbReference>
<evidence type="ECO:0000256" key="3">
    <source>
        <dbReference type="ARBA" id="ARBA00022737"/>
    </source>
</evidence>
<dbReference type="GO" id="GO:0005737">
    <property type="term" value="C:cytoplasm"/>
    <property type="evidence" value="ECO:0007669"/>
    <property type="project" value="TreeGrafter"/>
</dbReference>
<protein>
    <submittedName>
        <fullName evidence="7">Long-chain-fatty-acid-CoA ligase</fullName>
    </submittedName>
</protein>
<comment type="similarity">
    <text evidence="2">Belongs to the ATP-dependent AMP-binding enzyme family.</text>
</comment>
<name>W7YU06_9BACL</name>
<dbReference type="STRING" id="1236976.JCM16418_4897"/>
<evidence type="ECO:0000256" key="1">
    <source>
        <dbReference type="ARBA" id="ARBA00001957"/>
    </source>
</evidence>
<dbReference type="RefSeq" id="WP_036653296.1">
    <property type="nucleotide sequence ID" value="NZ_BAVZ01000031.1"/>
</dbReference>
<dbReference type="OrthoDB" id="9765680at2"/>
<feature type="domain" description="Carrier" evidence="6">
    <location>
        <begin position="516"/>
        <end position="591"/>
    </location>
</feature>
<accession>W7YU06</accession>
<dbReference type="SUPFAM" id="SSF56801">
    <property type="entry name" value="Acetyl-CoA synthetase-like"/>
    <property type="match status" value="1"/>
</dbReference>
<evidence type="ECO:0000313" key="8">
    <source>
        <dbReference type="Proteomes" id="UP000019364"/>
    </source>
</evidence>
<dbReference type="InterPro" id="IPR010071">
    <property type="entry name" value="AA_adenyl_dom"/>
</dbReference>
<dbReference type="Pfam" id="PF00501">
    <property type="entry name" value="AMP-binding"/>
    <property type="match status" value="1"/>
</dbReference>
<dbReference type="Pfam" id="PF00668">
    <property type="entry name" value="Condensation"/>
    <property type="match status" value="1"/>
</dbReference>
<dbReference type="Gene3D" id="3.30.559.10">
    <property type="entry name" value="Chloramphenicol acetyltransferase-like domain"/>
    <property type="match status" value="1"/>
</dbReference>
<reference evidence="7 8" key="1">
    <citation type="journal article" date="2014" name="Genome Announc.">
        <title>Draft Genome Sequence of Paenibacillus pini JCM 16418T, Isolated from the Rhizosphere of Pine Tree.</title>
        <authorList>
            <person name="Yuki M."/>
            <person name="Oshima K."/>
            <person name="Suda W."/>
            <person name="Oshida Y."/>
            <person name="Kitamura K."/>
            <person name="Iida Y."/>
            <person name="Hattori M."/>
            <person name="Ohkuma M."/>
        </authorList>
    </citation>
    <scope>NUCLEOTIDE SEQUENCE [LARGE SCALE GENOMIC DNA]</scope>
    <source>
        <strain evidence="7 8">JCM 16418</strain>
    </source>
</reference>
<dbReference type="InterPro" id="IPR001242">
    <property type="entry name" value="Condensation_dom"/>
</dbReference>
<dbReference type="GO" id="GO:0043041">
    <property type="term" value="P:amino acid activation for nonribosomal peptide biosynthetic process"/>
    <property type="evidence" value="ECO:0007669"/>
    <property type="project" value="TreeGrafter"/>
</dbReference>
<sequence length="1007" mass="113804">MENNNAKVKVNLGTCFNAIVSKYPYQKAVVYLNEELTYQALNQRANNMAHFFVESGVEFGDRIGILFNNSLEYVISIIALTKIGASYVPLSNKENESYLESLTQSAGIKFVFSDSDLNVPGIQILKTSRGLPTSKINYKGDHVSTGDIAYIMFTSGTTGTPKGVKVTHGNIINLTTEDACVSLSSENVILQTGAPTFDASTFEIWGTFLNGGKLVIPDFKKVTNFNYLSELIRKYEVNMMWLTAPLFAIAVEKNIELFAGLKELIVGGDVVHPKDVNKVLLSNQDIIIYNGYGPTECTTFSTIHKIVSVINENFIPIGKPIRNANVYILDENLSILEMNSVGELFIGGKGVSAGYIGNEHLTEEKFIQNPYGVGKLYRTGDLAAIDDAGNVIFKGRKDRQIKIRGFRIEMNAVEEILNGIKGIQSSAVSVIENGNGEKALACCIVTQGTVDISEEEIRIQFKKVAPAHIVLAQVCIVESLPMNSNGKLDYKKIQNLLHEHQHQSADLTNIELNQVHDSDEQVTRIINIIEKSMNCTVKDTSISFFEIGLDSLTSIYISDEINKEFQIDIEPIDLLMSPSIDDLIHLVLDKEKSEKANPSFSTSHHEKLKLLNQQEAIFIDYTINPNTTRYNIPLLLKLPEAIDIALLKQALHGLVDRHDSLRTRFVFREGMAFQIIQQNYTVEVKESVAELNVDQLITPFDLQNDFPYKFEIIRNDEGSWLFMDFHHVVVDGFSLKNILQDLNSLYDNEELRDLPLNYSTLIEESRSEFYKNKDSSEKFWENHFKEYKGMNPLPFDIVDVDGISNRNNHIDFSLGAERTALLKEWSFSNKITIFEALALGYSQFLHLITGSEDVTFATPSREYSKVSSIPSVSMLTNTLWILSKSGTTTNEHLKFVNQLRESQRNQSVPVEFVYKLKRKMGDTYLHDTLIAYHDKDSIQTRFLGDNILVKPLIPHEGMFSLNMQIYDMDESLQIEWEYMDDLFEYETMRSLEELFKGALDSMIAEKA</sequence>
<dbReference type="Pfam" id="PF00550">
    <property type="entry name" value="PP-binding"/>
    <property type="match status" value="1"/>
</dbReference>
<dbReference type="eggNOG" id="COG1020">
    <property type="taxonomic scope" value="Bacteria"/>
</dbReference>
<dbReference type="PANTHER" id="PTHR45527:SF1">
    <property type="entry name" value="FATTY ACID SYNTHASE"/>
    <property type="match status" value="1"/>
</dbReference>
<gene>
    <name evidence="7" type="ORF">JCM16418_4897</name>
</gene>
<evidence type="ECO:0000259" key="6">
    <source>
        <dbReference type="PROSITE" id="PS50075"/>
    </source>
</evidence>
<evidence type="ECO:0000313" key="7">
    <source>
        <dbReference type="EMBL" id="GAF10678.1"/>
    </source>
</evidence>
<dbReference type="InterPro" id="IPR020845">
    <property type="entry name" value="AMP-binding_CS"/>
</dbReference>
<dbReference type="InterPro" id="IPR036736">
    <property type="entry name" value="ACP-like_sf"/>
</dbReference>
<dbReference type="EMBL" id="BAVZ01000031">
    <property type="protein sequence ID" value="GAF10678.1"/>
    <property type="molecule type" value="Genomic_DNA"/>
</dbReference>
<dbReference type="InterPro" id="IPR023213">
    <property type="entry name" value="CAT-like_dom_sf"/>
</dbReference>
<comment type="caution">
    <text evidence="7">The sequence shown here is derived from an EMBL/GenBank/DDBJ whole genome shotgun (WGS) entry which is preliminary data.</text>
</comment>
<dbReference type="GO" id="GO:0016874">
    <property type="term" value="F:ligase activity"/>
    <property type="evidence" value="ECO:0007669"/>
    <property type="project" value="UniProtKB-KW"/>
</dbReference>
<dbReference type="GO" id="GO:0008610">
    <property type="term" value="P:lipid biosynthetic process"/>
    <property type="evidence" value="ECO:0007669"/>
    <property type="project" value="UniProtKB-ARBA"/>
</dbReference>
<dbReference type="Gene3D" id="3.30.559.30">
    <property type="entry name" value="Nonribosomal peptide synthetase, condensation domain"/>
    <property type="match status" value="1"/>
</dbReference>